<feature type="non-terminal residue" evidence="2">
    <location>
        <position position="1"/>
    </location>
</feature>
<feature type="non-terminal residue" evidence="2">
    <location>
        <position position="45"/>
    </location>
</feature>
<sequence>VQAHFPAEHPPSSQGPRVPQADEHSKRTCRDPVPPAEGPHPAVGL</sequence>
<gene>
    <name evidence="2" type="ORF">AVDCRST_MAG76-2085</name>
</gene>
<dbReference type="GO" id="GO:0005840">
    <property type="term" value="C:ribosome"/>
    <property type="evidence" value="ECO:0007669"/>
    <property type="project" value="UniProtKB-KW"/>
</dbReference>
<organism evidence="2">
    <name type="scientific">uncultured Acidimicrobiales bacterium</name>
    <dbReference type="NCBI Taxonomy" id="310071"/>
    <lineage>
        <taxon>Bacteria</taxon>
        <taxon>Bacillati</taxon>
        <taxon>Actinomycetota</taxon>
        <taxon>Acidimicrobiia</taxon>
        <taxon>Acidimicrobiales</taxon>
        <taxon>environmental samples</taxon>
    </lineage>
</organism>
<keyword evidence="2" id="KW-0687">Ribonucleoprotein</keyword>
<dbReference type="AlphaFoldDB" id="A0A6J4IDE3"/>
<reference evidence="2" key="1">
    <citation type="submission" date="2020-02" db="EMBL/GenBank/DDBJ databases">
        <authorList>
            <person name="Meier V. D."/>
        </authorList>
    </citation>
    <scope>NUCLEOTIDE SEQUENCE</scope>
    <source>
        <strain evidence="2">AVDCRST_MAG76</strain>
    </source>
</reference>
<evidence type="ECO:0000256" key="1">
    <source>
        <dbReference type="SAM" id="MobiDB-lite"/>
    </source>
</evidence>
<accession>A0A6J4IDE3</accession>
<name>A0A6J4IDE3_9ACTN</name>
<feature type="region of interest" description="Disordered" evidence="1">
    <location>
        <begin position="1"/>
        <end position="45"/>
    </location>
</feature>
<proteinExistence type="predicted"/>
<keyword evidence="2" id="KW-0689">Ribosomal protein</keyword>
<protein>
    <submittedName>
        <fullName evidence="2">LSU ribosomal protein L34p</fullName>
    </submittedName>
</protein>
<dbReference type="EMBL" id="CADCSZ010000131">
    <property type="protein sequence ID" value="CAA9247325.1"/>
    <property type="molecule type" value="Genomic_DNA"/>
</dbReference>
<evidence type="ECO:0000313" key="2">
    <source>
        <dbReference type="EMBL" id="CAA9247325.1"/>
    </source>
</evidence>
<feature type="compositionally biased region" description="Basic and acidic residues" evidence="1">
    <location>
        <begin position="20"/>
        <end position="30"/>
    </location>
</feature>